<dbReference type="Proteomes" id="UP000549250">
    <property type="component" value="Unassembled WGS sequence"/>
</dbReference>
<proteinExistence type="predicted"/>
<sequence>MLVYAVLTVIGSLTIVGIIGYFVASHLDKKHEAKLKAKAH</sequence>
<dbReference type="AlphaFoldDB" id="A0A839T7T4"/>
<name>A0A839T7T4_AZOMA</name>
<reference evidence="2 3" key="1">
    <citation type="submission" date="2020-08" db="EMBL/GenBank/DDBJ databases">
        <title>Genomic Encyclopedia of Type Strains, Phase III (KMG-III): the genomes of soil and plant-associated and newly described type strains.</title>
        <authorList>
            <person name="Whitman W."/>
        </authorList>
    </citation>
    <scope>NUCLEOTIDE SEQUENCE [LARGE SCALE GENOMIC DNA]</scope>
    <source>
        <strain evidence="2 3">CECT 4462</strain>
    </source>
</reference>
<comment type="caution">
    <text evidence="2">The sequence shown here is derived from an EMBL/GenBank/DDBJ whole genome shotgun (WGS) entry which is preliminary data.</text>
</comment>
<keyword evidence="1" id="KW-0812">Transmembrane</keyword>
<dbReference type="RefSeq" id="WP_275944095.1">
    <property type="nucleotide sequence ID" value="NZ_JACHXI010000027.1"/>
</dbReference>
<evidence type="ECO:0000256" key="1">
    <source>
        <dbReference type="SAM" id="Phobius"/>
    </source>
</evidence>
<evidence type="ECO:0000313" key="2">
    <source>
        <dbReference type="EMBL" id="MBB3105159.1"/>
    </source>
</evidence>
<feature type="transmembrane region" description="Helical" evidence="1">
    <location>
        <begin position="6"/>
        <end position="24"/>
    </location>
</feature>
<evidence type="ECO:0000313" key="3">
    <source>
        <dbReference type="Proteomes" id="UP000549250"/>
    </source>
</evidence>
<keyword evidence="3" id="KW-1185">Reference proteome</keyword>
<keyword evidence="1" id="KW-0472">Membrane</keyword>
<accession>A0A839T7T4</accession>
<organism evidence="2 3">
    <name type="scientific">Azomonas macrocytogenes</name>
    <name type="common">Azotobacter macrocytogenes</name>
    <dbReference type="NCBI Taxonomy" id="69962"/>
    <lineage>
        <taxon>Bacteria</taxon>
        <taxon>Pseudomonadati</taxon>
        <taxon>Pseudomonadota</taxon>
        <taxon>Gammaproteobacteria</taxon>
        <taxon>Pseudomonadales</taxon>
        <taxon>Pseudomonadaceae</taxon>
        <taxon>Azomonas</taxon>
    </lineage>
</organism>
<gene>
    <name evidence="2" type="ORF">FHR87_003594</name>
</gene>
<protein>
    <submittedName>
        <fullName evidence="2">Phage shock protein PspC (Stress-responsive transcriptional regulator)</fullName>
    </submittedName>
</protein>
<keyword evidence="1" id="KW-1133">Transmembrane helix</keyword>
<dbReference type="EMBL" id="JACHXI010000027">
    <property type="protein sequence ID" value="MBB3105159.1"/>
    <property type="molecule type" value="Genomic_DNA"/>
</dbReference>